<keyword evidence="2" id="KW-1185">Reference proteome</keyword>
<proteinExistence type="predicted"/>
<name>A0A7M7K5U1_VARDE</name>
<accession>A0A7M7K5U1</accession>
<reference evidence="1" key="1">
    <citation type="submission" date="2021-01" db="UniProtKB">
        <authorList>
            <consortium name="EnsemblMetazoa"/>
        </authorList>
    </citation>
    <scope>IDENTIFICATION</scope>
</reference>
<dbReference type="GeneID" id="111250322"/>
<dbReference type="AlphaFoldDB" id="A0A7M7K5U1"/>
<dbReference type="EnsemblMetazoa" id="XM_022805374">
    <property type="protein sequence ID" value="XP_022661109"/>
    <property type="gene ID" value="LOC111250322"/>
</dbReference>
<sequence>MPTLPYVRSRHTKRSLAKIEREEKTTFTKIFFRFFDHIVYLMASRWDSGSESQAICEMLCNSIKPGSKMPNLASAESRQKLIDLWAMQGNRLNGLVMTPHVRELFRVYFREVSICFSVNFRERLLQRRSQQRSSITVKLIYGDGTSVTFKEGHIETLVLTLGYPESAVIRCITISYEDDGKIVRRVEDFPVLCFEILFRSIFNGKYILQIRCRDGKDIKDDPDPKNCVIIYLSAEWDPLKRGLPALGNTGEISLSTSASR</sequence>
<dbReference type="RefSeq" id="XP_022661110.1">
    <property type="nucleotide sequence ID" value="XM_022805375.1"/>
</dbReference>
<dbReference type="InParanoid" id="A0A7M7K5U1"/>
<protein>
    <submittedName>
        <fullName evidence="1">Uncharacterized protein</fullName>
    </submittedName>
</protein>
<dbReference type="Proteomes" id="UP000594260">
    <property type="component" value="Unplaced"/>
</dbReference>
<organism evidence="1 2">
    <name type="scientific">Varroa destructor</name>
    <name type="common">Honeybee mite</name>
    <dbReference type="NCBI Taxonomy" id="109461"/>
    <lineage>
        <taxon>Eukaryota</taxon>
        <taxon>Metazoa</taxon>
        <taxon>Ecdysozoa</taxon>
        <taxon>Arthropoda</taxon>
        <taxon>Chelicerata</taxon>
        <taxon>Arachnida</taxon>
        <taxon>Acari</taxon>
        <taxon>Parasitiformes</taxon>
        <taxon>Mesostigmata</taxon>
        <taxon>Gamasina</taxon>
        <taxon>Dermanyssoidea</taxon>
        <taxon>Varroidae</taxon>
        <taxon>Varroa</taxon>
    </lineage>
</organism>
<evidence type="ECO:0000313" key="2">
    <source>
        <dbReference type="Proteomes" id="UP000594260"/>
    </source>
</evidence>
<dbReference type="RefSeq" id="XP_022661109.1">
    <property type="nucleotide sequence ID" value="XM_022805374.1"/>
</dbReference>
<dbReference type="EnsemblMetazoa" id="XM_022805375">
    <property type="protein sequence ID" value="XP_022661110"/>
    <property type="gene ID" value="LOC111250322"/>
</dbReference>
<dbReference type="KEGG" id="vde:111250322"/>
<evidence type="ECO:0000313" key="1">
    <source>
        <dbReference type="EnsemblMetazoa" id="XP_022661109"/>
    </source>
</evidence>